<dbReference type="Proteomes" id="UP000192257">
    <property type="component" value="Unassembled WGS sequence"/>
</dbReference>
<dbReference type="GeneID" id="39984959"/>
<comment type="caution">
    <text evidence="1">The sequence shown here is derived from an EMBL/GenBank/DDBJ whole genome shotgun (WGS) entry which is preliminary data.</text>
</comment>
<accession>A0A1X0NYZ1</accession>
<sequence>MSVVASFVLECARSGRWVRGILALQGNLNSTEVDVSRARIQLASRIFEKQWRTALDMVRTSDVSHVDEMSNFLYECSKSAYVPSDVFNNVAITLLQSAKDNDEIQNQLFRSVVKWTTWSQALELFTHVKLPNEKSLIELDEWLKCSRMFGSINKKRTIDSALMQLNLPDSRGNNLKTKGHSLNKKNVSVVRKEIKGQTELTDVLGALKSGKHLSMVSLVKLAKLATTEGCVSWKLPLSLVMKHRIVDDCNDVFAKMVGVCSPQLWQVALNNFSLNGKIALWLASSQNWKAALIVSQSVLLSDREKYDILSRSLTPTTQLRKVLPPTRATERVYEPTKKAIASMLASGYLLEELQLSAFAKSCQRNGDWESALYLFNRIGTEEFQQRAIKTLLEHSPNVKMEQILGLVDYRKPANTSTASMLIKNSSDWLQALFVFHYILSRGTQCNPQILSALMDAKPPIGVLSTVIEKLKWTANDGILRRMEYLKKNSSETS</sequence>
<evidence type="ECO:0000313" key="2">
    <source>
        <dbReference type="Proteomes" id="UP000192257"/>
    </source>
</evidence>
<dbReference type="VEuPathDB" id="TriTrypDB:TM35_000122040"/>
<dbReference type="OrthoDB" id="272656at2759"/>
<dbReference type="EMBL" id="NBCO01000012">
    <property type="protein sequence ID" value="ORC89429.1"/>
    <property type="molecule type" value="Genomic_DNA"/>
</dbReference>
<name>A0A1X0NYZ1_9TRYP</name>
<dbReference type="AlphaFoldDB" id="A0A1X0NYZ1"/>
<reference evidence="1 2" key="1">
    <citation type="submission" date="2017-03" db="EMBL/GenBank/DDBJ databases">
        <title>An alternative strategy for trypanosome survival in the mammalian bloodstream revealed through genome and transcriptome analysis of the ubiquitous bovine parasite Trypanosoma (Megatrypanum) theileri.</title>
        <authorList>
            <person name="Kelly S."/>
            <person name="Ivens A."/>
            <person name="Mott A."/>
            <person name="O'Neill E."/>
            <person name="Emms D."/>
            <person name="Macleod O."/>
            <person name="Voorheis P."/>
            <person name="Matthews J."/>
            <person name="Matthews K."/>
            <person name="Carrington M."/>
        </authorList>
    </citation>
    <scope>NUCLEOTIDE SEQUENCE [LARGE SCALE GENOMIC DNA]</scope>
    <source>
        <strain evidence="1">Edinburgh</strain>
    </source>
</reference>
<protein>
    <submittedName>
        <fullName evidence="1">Uncharacterized protein</fullName>
    </submittedName>
</protein>
<keyword evidence="2" id="KW-1185">Reference proteome</keyword>
<organism evidence="1 2">
    <name type="scientific">Trypanosoma theileri</name>
    <dbReference type="NCBI Taxonomy" id="67003"/>
    <lineage>
        <taxon>Eukaryota</taxon>
        <taxon>Discoba</taxon>
        <taxon>Euglenozoa</taxon>
        <taxon>Kinetoplastea</taxon>
        <taxon>Metakinetoplastina</taxon>
        <taxon>Trypanosomatida</taxon>
        <taxon>Trypanosomatidae</taxon>
        <taxon>Trypanosoma</taxon>
    </lineage>
</organism>
<gene>
    <name evidence="1" type="ORF">TM35_000122040</name>
</gene>
<dbReference type="RefSeq" id="XP_028883495.1">
    <property type="nucleotide sequence ID" value="XM_029025179.1"/>
</dbReference>
<proteinExistence type="predicted"/>
<evidence type="ECO:0000313" key="1">
    <source>
        <dbReference type="EMBL" id="ORC89429.1"/>
    </source>
</evidence>